<dbReference type="InterPro" id="IPR012340">
    <property type="entry name" value="NA-bd_OB-fold"/>
</dbReference>
<keyword evidence="11" id="KW-0564">Palmitate</keyword>
<dbReference type="PANTHER" id="PTHR10744">
    <property type="entry name" value="40S RIBOSOMAL PROTEIN S11 FAMILY MEMBER"/>
    <property type="match status" value="1"/>
</dbReference>
<dbReference type="Pfam" id="PF00366">
    <property type="entry name" value="Ribosomal_S17"/>
    <property type="match status" value="1"/>
</dbReference>
<gene>
    <name evidence="17" type="ORF">E5288_WYG008399</name>
</gene>
<evidence type="ECO:0000256" key="14">
    <source>
        <dbReference type="ARBA" id="ARBA00035164"/>
    </source>
</evidence>
<evidence type="ECO:0000313" key="18">
    <source>
        <dbReference type="Proteomes" id="UP000322234"/>
    </source>
</evidence>
<dbReference type="SUPFAM" id="SSF50249">
    <property type="entry name" value="Nucleic acid-binding proteins"/>
    <property type="match status" value="1"/>
</dbReference>
<dbReference type="InterPro" id="IPR009057">
    <property type="entry name" value="Homeodomain-like_sf"/>
</dbReference>
<name>A0A6B0RHF9_9CETA</name>
<evidence type="ECO:0000256" key="3">
    <source>
        <dbReference type="ARBA" id="ARBA00022481"/>
    </source>
</evidence>
<dbReference type="Proteomes" id="UP000322234">
    <property type="component" value="Unassembled WGS sequence"/>
</dbReference>
<dbReference type="Gene3D" id="2.40.50.1000">
    <property type="match status" value="1"/>
</dbReference>
<dbReference type="FunFam" id="2.40.50.1000:FF:000008">
    <property type="entry name" value="40S ribosomal protein S11"/>
    <property type="match status" value="1"/>
</dbReference>
<dbReference type="GO" id="GO:0003735">
    <property type="term" value="F:structural constituent of ribosome"/>
    <property type="evidence" value="ECO:0007669"/>
    <property type="project" value="InterPro"/>
</dbReference>
<dbReference type="GO" id="GO:0022627">
    <property type="term" value="C:cytosolic small ribosomal subunit"/>
    <property type="evidence" value="ECO:0007669"/>
    <property type="project" value="TreeGrafter"/>
</dbReference>
<evidence type="ECO:0000256" key="8">
    <source>
        <dbReference type="ARBA" id="ARBA00022934"/>
    </source>
</evidence>
<evidence type="ECO:0000256" key="9">
    <source>
        <dbReference type="ARBA" id="ARBA00022980"/>
    </source>
</evidence>
<dbReference type="Pfam" id="PF16205">
    <property type="entry name" value="Ribosomal_S17_N"/>
    <property type="match status" value="1"/>
</dbReference>
<dbReference type="InterPro" id="IPR001356">
    <property type="entry name" value="HD"/>
</dbReference>
<evidence type="ECO:0000256" key="2">
    <source>
        <dbReference type="ARBA" id="ARBA00010254"/>
    </source>
</evidence>
<evidence type="ECO:0000256" key="5">
    <source>
        <dbReference type="ARBA" id="ARBA00022553"/>
    </source>
</evidence>
<keyword evidence="4" id="KW-0963">Cytoplasm</keyword>
<keyword evidence="8" id="KW-0164">Citrullination</keyword>
<evidence type="ECO:0000256" key="7">
    <source>
        <dbReference type="ARBA" id="ARBA00022884"/>
    </source>
</evidence>
<evidence type="ECO:0000259" key="16">
    <source>
        <dbReference type="Pfam" id="PF16205"/>
    </source>
</evidence>
<evidence type="ECO:0000256" key="13">
    <source>
        <dbReference type="ARBA" id="ARBA00023288"/>
    </source>
</evidence>
<sequence length="209" mass="23857">MSTETASGPTEDQVEILEYNFNKVNKHPDPTTLCLIAAEAGLSEEETQGTGKMADIQTEHACQKQPTIFQNKKRVLLRETGKEKFPQFHKNISLGFKTPKEAIEGNYIDKKCRFTGNGSIQGQILSSDQNEDGEGHSLICPDYLRYIRKYNRFERGHRNMSVHLSPCFRDIQIGDIFTVGTCWPRSKTVPFHVRKVTKAADTKRKFQKF</sequence>
<keyword evidence="9" id="KW-0689">Ribosomal protein</keyword>
<keyword evidence="7" id="KW-0694">RNA-binding</keyword>
<dbReference type="GO" id="GO:0003677">
    <property type="term" value="F:DNA binding"/>
    <property type="evidence" value="ECO:0007669"/>
    <property type="project" value="InterPro"/>
</dbReference>
<feature type="domain" description="Small ribosomal subunit protein uS17 N-terminal" evidence="16">
    <location>
        <begin position="57"/>
        <end position="125"/>
    </location>
</feature>
<dbReference type="GO" id="GO:0006412">
    <property type="term" value="P:translation"/>
    <property type="evidence" value="ECO:0007669"/>
    <property type="project" value="InterPro"/>
</dbReference>
<evidence type="ECO:0000256" key="1">
    <source>
        <dbReference type="ARBA" id="ARBA00004496"/>
    </source>
</evidence>
<keyword evidence="5" id="KW-0597">Phosphoprotein</keyword>
<protein>
    <recommendedName>
        <fullName evidence="14">Small ribosomal subunit protein uS17</fullName>
    </recommendedName>
    <alternativeName>
        <fullName evidence="15">40S ribosomal protein S11</fullName>
    </alternativeName>
</protein>
<evidence type="ECO:0000256" key="6">
    <source>
        <dbReference type="ARBA" id="ARBA00022730"/>
    </source>
</evidence>
<dbReference type="AlphaFoldDB" id="A0A6B0RHF9"/>
<dbReference type="GO" id="GO:0019843">
    <property type="term" value="F:rRNA binding"/>
    <property type="evidence" value="ECO:0007669"/>
    <property type="project" value="UniProtKB-KW"/>
</dbReference>
<comment type="caution">
    <text evidence="17">The sequence shown here is derived from an EMBL/GenBank/DDBJ whole genome shotgun (WGS) entry which is preliminary data.</text>
</comment>
<dbReference type="PANTHER" id="PTHR10744:SF52">
    <property type="entry name" value="SMALL RIBOSOMAL SUBUNIT PROTEIN US17"/>
    <property type="match status" value="1"/>
</dbReference>
<organism evidence="17 18">
    <name type="scientific">Bos mutus</name>
    <name type="common">wild yak</name>
    <dbReference type="NCBI Taxonomy" id="72004"/>
    <lineage>
        <taxon>Eukaryota</taxon>
        <taxon>Metazoa</taxon>
        <taxon>Chordata</taxon>
        <taxon>Craniata</taxon>
        <taxon>Vertebrata</taxon>
        <taxon>Euteleostomi</taxon>
        <taxon>Mammalia</taxon>
        <taxon>Eutheria</taxon>
        <taxon>Laurasiatheria</taxon>
        <taxon>Artiodactyla</taxon>
        <taxon>Ruminantia</taxon>
        <taxon>Pecora</taxon>
        <taxon>Bovidae</taxon>
        <taxon>Bovinae</taxon>
        <taxon>Bos</taxon>
    </lineage>
</organism>
<accession>A0A6B0RHF9</accession>
<evidence type="ECO:0000256" key="11">
    <source>
        <dbReference type="ARBA" id="ARBA00023139"/>
    </source>
</evidence>
<keyword evidence="6" id="KW-0699">rRNA-binding</keyword>
<keyword evidence="12" id="KW-0687">Ribonucleoprotein</keyword>
<dbReference type="InterPro" id="IPR032440">
    <property type="entry name" value="Ribosomal_uS17_N"/>
</dbReference>
<evidence type="ECO:0000256" key="12">
    <source>
        <dbReference type="ARBA" id="ARBA00023274"/>
    </source>
</evidence>
<keyword evidence="10" id="KW-0007">Acetylation</keyword>
<dbReference type="CDD" id="cd00086">
    <property type="entry name" value="homeodomain"/>
    <property type="match status" value="1"/>
</dbReference>
<comment type="similarity">
    <text evidence="2">Belongs to the universal ribosomal protein uS17 family.</text>
</comment>
<dbReference type="InterPro" id="IPR000266">
    <property type="entry name" value="Ribosomal_uS17"/>
</dbReference>
<evidence type="ECO:0000313" key="17">
    <source>
        <dbReference type="EMBL" id="MXQ88782.1"/>
    </source>
</evidence>
<evidence type="ECO:0000256" key="15">
    <source>
        <dbReference type="ARBA" id="ARBA00035471"/>
    </source>
</evidence>
<keyword evidence="13" id="KW-0449">Lipoprotein</keyword>
<evidence type="ECO:0000256" key="4">
    <source>
        <dbReference type="ARBA" id="ARBA00022490"/>
    </source>
</evidence>
<comment type="subcellular location">
    <subcellularLocation>
        <location evidence="1">Cytoplasm</location>
    </subcellularLocation>
</comment>
<proteinExistence type="inferred from homology"/>
<dbReference type="EMBL" id="VBQZ03000049">
    <property type="protein sequence ID" value="MXQ88782.1"/>
    <property type="molecule type" value="Genomic_DNA"/>
</dbReference>
<dbReference type="SUPFAM" id="SSF46689">
    <property type="entry name" value="Homeodomain-like"/>
    <property type="match status" value="1"/>
</dbReference>
<reference evidence="17" key="1">
    <citation type="submission" date="2019-10" db="EMBL/GenBank/DDBJ databases">
        <title>The sequence and de novo assembly of the wild yak genome.</title>
        <authorList>
            <person name="Liu Y."/>
        </authorList>
    </citation>
    <scope>NUCLEOTIDE SEQUENCE [LARGE SCALE GENOMIC DNA]</scope>
    <source>
        <strain evidence="17">WY2019</strain>
    </source>
</reference>
<evidence type="ECO:0000256" key="10">
    <source>
        <dbReference type="ARBA" id="ARBA00022990"/>
    </source>
</evidence>
<keyword evidence="18" id="KW-1185">Reference proteome</keyword>
<keyword evidence="3" id="KW-0488">Methylation</keyword>